<dbReference type="GO" id="GO:0005737">
    <property type="term" value="C:cytoplasm"/>
    <property type="evidence" value="ECO:0007669"/>
    <property type="project" value="TreeGrafter"/>
</dbReference>
<dbReference type="Proteomes" id="UP000266152">
    <property type="component" value="Unassembled WGS sequence"/>
</dbReference>
<dbReference type="STRING" id="5514.A0A395SF42"/>
<keyword evidence="7" id="KW-1185">Reference proteome</keyword>
<keyword evidence="2" id="KW-0346">Stress response</keyword>
<dbReference type="InterPro" id="IPR029062">
    <property type="entry name" value="Class_I_gatase-like"/>
</dbReference>
<name>A0A395SF42_FUSSP</name>
<reference evidence="6 7" key="1">
    <citation type="journal article" date="2018" name="PLoS Pathog.">
        <title>Evolution of structural diversity of trichothecenes, a family of toxins produced by plant pathogenic and entomopathogenic fungi.</title>
        <authorList>
            <person name="Proctor R.H."/>
            <person name="McCormick S.P."/>
            <person name="Kim H.S."/>
            <person name="Cardoza R.E."/>
            <person name="Stanley A.M."/>
            <person name="Lindo L."/>
            <person name="Kelly A."/>
            <person name="Brown D.W."/>
            <person name="Lee T."/>
            <person name="Vaughan M.M."/>
            <person name="Alexander N.J."/>
            <person name="Busman M."/>
            <person name="Gutierrez S."/>
        </authorList>
    </citation>
    <scope>NUCLEOTIDE SEQUENCE [LARGE SCALE GENOMIC DNA]</scope>
    <source>
        <strain evidence="6 7">NRRL 3299</strain>
    </source>
</reference>
<dbReference type="AlphaFoldDB" id="A0A395SF42"/>
<evidence type="ECO:0000313" key="6">
    <source>
        <dbReference type="EMBL" id="RGP71021.1"/>
    </source>
</evidence>
<comment type="catalytic activity">
    <reaction evidence="5">
        <text>methylglyoxal + H2O = (R)-lactate + H(+)</text>
        <dbReference type="Rhea" id="RHEA:27754"/>
        <dbReference type="ChEBI" id="CHEBI:15377"/>
        <dbReference type="ChEBI" id="CHEBI:15378"/>
        <dbReference type="ChEBI" id="CHEBI:16004"/>
        <dbReference type="ChEBI" id="CHEBI:17158"/>
        <dbReference type="EC" id="4.2.1.130"/>
    </reaction>
</comment>
<proteinExistence type="inferred from homology"/>
<dbReference type="CDD" id="cd03147">
    <property type="entry name" value="GATase1_Ydr533c_like"/>
    <property type="match status" value="1"/>
</dbReference>
<accession>A0A395SF42</accession>
<evidence type="ECO:0000256" key="4">
    <source>
        <dbReference type="ARBA" id="ARBA00038493"/>
    </source>
</evidence>
<protein>
    <recommendedName>
        <fullName evidence="1">D-lactate dehydratase</fullName>
        <ecNumber evidence="1">4.2.1.130</ecNumber>
    </recommendedName>
</protein>
<sequence length="469" mass="50628">MSSITTTSLLLPQYSGYFNAEIIGANPTATTFILDCDYEKYPTEDDEDCYVTSQTIIVGPWADKTLSPGAPTTGIFRKIYVQEPEDGDDGYSFSAQCEMSRDYASICTTINIGGNGYFGETATFPRSTGTAYDGFYRMGGWGDFDWVPVTITKGQKYLATATEVTATSDAEVTSGATSTSGHVVVITGIKVVAVVGLILLTFLVDVGAIGQGRIRFRYWKNPGANKVQIKMSPPRRALISITSASASLFQGTETTGLFISEALHPYNVLTAAGFEVDLASETGTYTPDWLSQQPDFLNGDDLATWSNTNSEFRKKLDNMVKASELDASKYGLFYASAGHAALIDYPTATHLQKIAAQVWANGGVVSSVCHGPAIFANLIDPTTNEPLIKGKRITGFTTEAEIEMKIMEELRSWGSEMVEEVAERLGAVYERAPGIWDDFHVVDGRLVTGQNPASAASTAEAAVAVFEKL</sequence>
<dbReference type="GO" id="GO:0019243">
    <property type="term" value="P:methylglyoxal catabolic process to D-lactate via S-lactoyl-glutathione"/>
    <property type="evidence" value="ECO:0007669"/>
    <property type="project" value="TreeGrafter"/>
</dbReference>
<dbReference type="EMBL" id="PXOF01000048">
    <property type="protein sequence ID" value="RGP71021.1"/>
    <property type="molecule type" value="Genomic_DNA"/>
</dbReference>
<dbReference type="Gene3D" id="3.40.50.880">
    <property type="match status" value="1"/>
</dbReference>
<dbReference type="PANTHER" id="PTHR48094:SF11">
    <property type="entry name" value="GLUTATHIONE-INDEPENDENT GLYOXALASE HSP31-RELATED"/>
    <property type="match status" value="1"/>
</dbReference>
<dbReference type="EC" id="4.2.1.130" evidence="1"/>
<dbReference type="GO" id="GO:0019172">
    <property type="term" value="F:glyoxalase III activity"/>
    <property type="evidence" value="ECO:0007669"/>
    <property type="project" value="UniProtKB-EC"/>
</dbReference>
<dbReference type="InterPro" id="IPR050325">
    <property type="entry name" value="Prot/Nucl_acid_deglycase"/>
</dbReference>
<organism evidence="6 7">
    <name type="scientific">Fusarium sporotrichioides</name>
    <dbReference type="NCBI Taxonomy" id="5514"/>
    <lineage>
        <taxon>Eukaryota</taxon>
        <taxon>Fungi</taxon>
        <taxon>Dikarya</taxon>
        <taxon>Ascomycota</taxon>
        <taxon>Pezizomycotina</taxon>
        <taxon>Sordariomycetes</taxon>
        <taxon>Hypocreomycetidae</taxon>
        <taxon>Hypocreales</taxon>
        <taxon>Nectriaceae</taxon>
        <taxon>Fusarium</taxon>
    </lineage>
</organism>
<evidence type="ECO:0000256" key="2">
    <source>
        <dbReference type="ARBA" id="ARBA00023016"/>
    </source>
</evidence>
<evidence type="ECO:0000256" key="1">
    <source>
        <dbReference type="ARBA" id="ARBA00013134"/>
    </source>
</evidence>
<evidence type="ECO:0000313" key="7">
    <source>
        <dbReference type="Proteomes" id="UP000266152"/>
    </source>
</evidence>
<dbReference type="SUPFAM" id="SSF52317">
    <property type="entry name" value="Class I glutamine amidotransferase-like"/>
    <property type="match status" value="1"/>
</dbReference>
<dbReference type="PANTHER" id="PTHR48094">
    <property type="entry name" value="PROTEIN/NUCLEIC ACID DEGLYCASE DJ-1-RELATED"/>
    <property type="match status" value="1"/>
</dbReference>
<evidence type="ECO:0000256" key="3">
    <source>
        <dbReference type="ARBA" id="ARBA00023239"/>
    </source>
</evidence>
<keyword evidence="3" id="KW-0456">Lyase</keyword>
<comment type="similarity">
    <text evidence="4">Belongs to the peptidase C56 family. HSP31-like subfamily.</text>
</comment>
<gene>
    <name evidence="6" type="ORF">FSPOR_3709</name>
</gene>
<comment type="caution">
    <text evidence="6">The sequence shown here is derived from an EMBL/GenBank/DDBJ whole genome shotgun (WGS) entry which is preliminary data.</text>
</comment>
<evidence type="ECO:0000256" key="5">
    <source>
        <dbReference type="ARBA" id="ARBA00048082"/>
    </source>
</evidence>